<name>A0A179VA68_9MYCO</name>
<comment type="caution">
    <text evidence="3">The sequence shown here is derived from an EMBL/GenBank/DDBJ whole genome shotgun (WGS) entry which is preliminary data.</text>
</comment>
<dbReference type="Gene3D" id="1.20.120.520">
    <property type="entry name" value="nmb1532 protein domain like"/>
    <property type="match status" value="1"/>
</dbReference>
<accession>A0A179VA68</accession>
<gene>
    <name evidence="3" type="ORF">AWB85_12160</name>
</gene>
<dbReference type="EMBL" id="LQYE01000028">
    <property type="protein sequence ID" value="OAT67865.1"/>
    <property type="molecule type" value="Genomic_DNA"/>
</dbReference>
<proteinExistence type="predicted"/>
<organism evidence="3 4">
    <name type="scientific">Mycobacteroides immunogenum</name>
    <dbReference type="NCBI Taxonomy" id="83262"/>
    <lineage>
        <taxon>Bacteria</taxon>
        <taxon>Bacillati</taxon>
        <taxon>Actinomycetota</taxon>
        <taxon>Actinomycetes</taxon>
        <taxon>Mycobacteriales</taxon>
        <taxon>Mycobacteriaceae</taxon>
        <taxon>Mycobacteroides</taxon>
    </lineage>
</organism>
<evidence type="ECO:0000256" key="1">
    <source>
        <dbReference type="SAM" id="MobiDB-lite"/>
    </source>
</evidence>
<dbReference type="AlphaFoldDB" id="A0A179VA68"/>
<dbReference type="Pfam" id="PF01814">
    <property type="entry name" value="Hemerythrin"/>
    <property type="match status" value="1"/>
</dbReference>
<dbReference type="Proteomes" id="UP000186919">
    <property type="component" value="Unassembled WGS sequence"/>
</dbReference>
<protein>
    <recommendedName>
        <fullName evidence="2">Hemerythrin-like domain-containing protein</fullName>
    </recommendedName>
</protein>
<evidence type="ECO:0000313" key="3">
    <source>
        <dbReference type="EMBL" id="OAT67865.1"/>
    </source>
</evidence>
<dbReference type="InterPro" id="IPR012312">
    <property type="entry name" value="Hemerythrin-like"/>
</dbReference>
<sequence length="235" mass="25619">MLLVHNIFRREFALMPGLVRRAPDGDHTRAHVIADHITAMTNFLHAHHVLEDDNVWPLLLERCGESVASLVALMESQHHQLATLIPQIEAAASIWSNNPTPTSQQTLVDLLDRVTPALKEHLAAEESSVVPLMEQHITAAEWVGFLKSESRAIDAEHAPLILGMMMYEGDSESIEQVIAAIFSDIDPTIEGLAASTFAAHSQKIHGTATPPRGAELSTAKDALDSAHQAKSQQST</sequence>
<evidence type="ECO:0000259" key="2">
    <source>
        <dbReference type="Pfam" id="PF01814"/>
    </source>
</evidence>
<reference evidence="3 4" key="1">
    <citation type="submission" date="2016-01" db="EMBL/GenBank/DDBJ databases">
        <title>Mycobacterium immunogenum strain CD11_6 genome sequencing and assembly.</title>
        <authorList>
            <person name="Kaur G."/>
            <person name="Nair G.R."/>
            <person name="Mayilraj S."/>
        </authorList>
    </citation>
    <scope>NUCLEOTIDE SEQUENCE [LARGE SCALE GENOMIC DNA]</scope>
    <source>
        <strain evidence="3 4">CD11-6</strain>
    </source>
</reference>
<dbReference type="CDD" id="cd12108">
    <property type="entry name" value="Hr-like"/>
    <property type="match status" value="1"/>
</dbReference>
<evidence type="ECO:0000313" key="4">
    <source>
        <dbReference type="Proteomes" id="UP000186919"/>
    </source>
</evidence>
<feature type="region of interest" description="Disordered" evidence="1">
    <location>
        <begin position="203"/>
        <end position="235"/>
    </location>
</feature>
<feature type="domain" description="Hemerythrin-like" evidence="2">
    <location>
        <begin position="4"/>
        <end position="132"/>
    </location>
</feature>